<dbReference type="AlphaFoldDB" id="A0A820F2B4"/>
<dbReference type="PANTHER" id="PTHR47642">
    <property type="entry name" value="ATP-DEPENDENT DNA HELICASE"/>
    <property type="match status" value="1"/>
</dbReference>
<name>A0A820F2B4_9BILA</name>
<dbReference type="CDD" id="cd18809">
    <property type="entry name" value="SF1_C_RecD"/>
    <property type="match status" value="1"/>
</dbReference>
<evidence type="ECO:0000313" key="4">
    <source>
        <dbReference type="Proteomes" id="UP000663873"/>
    </source>
</evidence>
<gene>
    <name evidence="3" type="ORF">HFQ381_LOCUS18224</name>
    <name evidence="2" type="ORF">UJA718_LOCUS9922</name>
</gene>
<accession>A0A820F2B4</accession>
<evidence type="ECO:0000313" key="3">
    <source>
        <dbReference type="EMBL" id="CAF4373434.1"/>
    </source>
</evidence>
<dbReference type="SUPFAM" id="SSF52540">
    <property type="entry name" value="P-loop containing nucleoside triphosphate hydrolases"/>
    <property type="match status" value="2"/>
</dbReference>
<dbReference type="PANTHER" id="PTHR47642:SF5">
    <property type="entry name" value="ATP-DEPENDENT DNA HELICASE"/>
    <property type="match status" value="1"/>
</dbReference>
<protein>
    <recommendedName>
        <fullName evidence="1">Helitron helicase-like domain-containing protein</fullName>
    </recommendedName>
</protein>
<sequence length="1077" mass="122920">MILYNRFPHLDRVLPELLRTSYERAQIIATHPVATAKFFNCLIKSILKCLVLRGVLGPTKAYFGTVDSQGRGSFHLHLLIWLKHEYTPAQLKENIQNQDFRDNLLKYLEDVVKEDLDLFQNEANDGTSTRSDIKVSIQETDSITNEVVPACLSTPNPASGDFHRIFFKDVVRLVETSNIHKHSTTCYKYSKGKSDTSKTYRMRMPRVLGKTTNIDLSTGQITMRRSHPWINNFNEWLISACQSNMDIKFIWSGNDAKALVYYITDYQRVTNSINNAIEKSRKLVLPCYNMIASQQEVSGVQVASYLMNYNDHYTTHTFRNLFLISIENYLQAQLRKARLQEKGIDEERLEDMTTPFDEEQEEDTKQSEEQFLLESTQTKNGAKFVMVNTRLNYQHRSKDLTALCLYDFNANGSEGERYTFEIAHPQSSSHIVIKHTNPVVPVLVGPQIPRQKREETCDRYSCALLTLFVPWRSVHDLCALNQTWTEALEVQKPLISPASLKIIENIQLLHECKHDRDEDLRQVLAEAQSDNSIDPVLIPNYYEEDRNTEEDDPEQLLQMLSIVNETTTNAYSASNGNPEQRYLNDALQAIDNTDRFALLNDQRNVWNQNIDDIVHDSSTFVVAHSHHTAMIKEWKRDIENRRDKARNYLISGGNTVEIRDDEVQIEVVAAEIPTSSFKAQTTAVPPVTMTTAISFPTKMDIIKQFTLNSQQKYAFMIVTSHLDGENQIHTGSADNQLLMCVPGCGGTGKSQLIRAIAKYFQLTKIGTMLRKLAPTPIAAAEIDGLTIHSFLGESRKNSKKNCVSSEQITERQIDMQCAQKLISQVNCVVELSQQMRTEDLRYLELLNRLRSGQSTIEDYQLLCTRIIGNPKLQASLRQKPWNEAPILIFRNTLRTHINNRAVLNKAMEMGLRPMVCVAQDYFQGKIIDDLRLRKTILELYDNKAEHLPGYLPLVPGMPVLLTENMATELGLSNGTRGIFHQLRKARPLILAYSMTTHISQGQTLGKIIIDLVMPPGSVEVASVYVPLSRVKRLDDLLIIRPFEFAALQVKPSTAQREELKRLDRIAKTTPKRFPISM</sequence>
<organism evidence="2 4">
    <name type="scientific">Rotaria socialis</name>
    <dbReference type="NCBI Taxonomy" id="392032"/>
    <lineage>
        <taxon>Eukaryota</taxon>
        <taxon>Metazoa</taxon>
        <taxon>Spiralia</taxon>
        <taxon>Gnathifera</taxon>
        <taxon>Rotifera</taxon>
        <taxon>Eurotatoria</taxon>
        <taxon>Bdelloidea</taxon>
        <taxon>Philodinida</taxon>
        <taxon>Philodinidae</taxon>
        <taxon>Rotaria</taxon>
    </lineage>
</organism>
<dbReference type="Gene3D" id="3.40.50.300">
    <property type="entry name" value="P-loop containing nucleotide triphosphate hydrolases"/>
    <property type="match status" value="1"/>
</dbReference>
<dbReference type="InterPro" id="IPR051055">
    <property type="entry name" value="PIF1_helicase"/>
</dbReference>
<keyword evidence="4" id="KW-1185">Reference proteome</keyword>
<proteinExistence type="predicted"/>
<dbReference type="InterPro" id="IPR025476">
    <property type="entry name" value="Helitron_helicase-like"/>
</dbReference>
<evidence type="ECO:0000259" key="1">
    <source>
        <dbReference type="Pfam" id="PF14214"/>
    </source>
</evidence>
<dbReference type="Proteomes" id="UP000663851">
    <property type="component" value="Unassembled WGS sequence"/>
</dbReference>
<dbReference type="EMBL" id="CAJOBP010001136">
    <property type="protein sequence ID" value="CAF4257181.1"/>
    <property type="molecule type" value="Genomic_DNA"/>
</dbReference>
<evidence type="ECO:0000313" key="2">
    <source>
        <dbReference type="EMBL" id="CAF4257181.1"/>
    </source>
</evidence>
<feature type="domain" description="Helitron helicase-like" evidence="1">
    <location>
        <begin position="16"/>
        <end position="80"/>
    </location>
</feature>
<dbReference type="Pfam" id="PF14214">
    <property type="entry name" value="Helitron_like_N"/>
    <property type="match status" value="1"/>
</dbReference>
<dbReference type="EMBL" id="CAJOBO010001395">
    <property type="protein sequence ID" value="CAF4373434.1"/>
    <property type="molecule type" value="Genomic_DNA"/>
</dbReference>
<dbReference type="InterPro" id="IPR027417">
    <property type="entry name" value="P-loop_NTPase"/>
</dbReference>
<comment type="caution">
    <text evidence="2">The sequence shown here is derived from an EMBL/GenBank/DDBJ whole genome shotgun (WGS) entry which is preliminary data.</text>
</comment>
<dbReference type="Proteomes" id="UP000663873">
    <property type="component" value="Unassembled WGS sequence"/>
</dbReference>
<reference evidence="2" key="1">
    <citation type="submission" date="2021-02" db="EMBL/GenBank/DDBJ databases">
        <authorList>
            <person name="Nowell W R."/>
        </authorList>
    </citation>
    <scope>NUCLEOTIDE SEQUENCE</scope>
</reference>